<feature type="transmembrane region" description="Helical" evidence="6">
    <location>
        <begin position="238"/>
        <end position="262"/>
    </location>
</feature>
<keyword evidence="5 6" id="KW-0472">Membrane</keyword>
<dbReference type="NCBIfam" id="TIGR00765">
    <property type="entry name" value="yihY_not_rbn"/>
    <property type="match status" value="1"/>
</dbReference>
<dbReference type="Pfam" id="PF03631">
    <property type="entry name" value="Virul_fac_BrkB"/>
    <property type="match status" value="1"/>
</dbReference>
<reference evidence="7 8" key="1">
    <citation type="submission" date="2023-11" db="EMBL/GenBank/DDBJ databases">
        <authorList>
            <person name="Xu M."/>
            <person name="Jiang T."/>
        </authorList>
    </citation>
    <scope>NUCLEOTIDE SEQUENCE [LARGE SCALE GENOMIC DNA]</scope>
    <source>
        <strain evidence="7 8">SD</strain>
    </source>
</reference>
<feature type="transmembrane region" description="Helical" evidence="6">
    <location>
        <begin position="164"/>
        <end position="187"/>
    </location>
</feature>
<dbReference type="PANTHER" id="PTHR30213:SF0">
    <property type="entry name" value="UPF0761 MEMBRANE PROTEIN YIHY"/>
    <property type="match status" value="1"/>
</dbReference>
<dbReference type="InterPro" id="IPR017039">
    <property type="entry name" value="Virul_fac_BrkB"/>
</dbReference>
<protein>
    <submittedName>
        <fullName evidence="7">YihY/virulence factor BrkB family protein</fullName>
    </submittedName>
</protein>
<evidence type="ECO:0000313" key="7">
    <source>
        <dbReference type="EMBL" id="MDX8150608.1"/>
    </source>
</evidence>
<dbReference type="EMBL" id="JAXAVX010000001">
    <property type="protein sequence ID" value="MDX8150608.1"/>
    <property type="molecule type" value="Genomic_DNA"/>
</dbReference>
<accession>A0ABU4VFP7</accession>
<keyword evidence="3 6" id="KW-0812">Transmembrane</keyword>
<evidence type="ECO:0000256" key="1">
    <source>
        <dbReference type="ARBA" id="ARBA00004651"/>
    </source>
</evidence>
<evidence type="ECO:0000256" key="6">
    <source>
        <dbReference type="SAM" id="Phobius"/>
    </source>
</evidence>
<proteinExistence type="predicted"/>
<sequence length="334" mass="35715">MALEHEDERETLEAKRRFEGAAEDGSASVLHLATRRQTLRRTLIEFRADDLTDWAAALTYYSVLAVFPALIALVSIVGLAGSSATDALLENLSELSPGPAREILASAIENIAGSEGQAGIALVIGLLLALNSASGYIAAFTRASNAIYEVEEGRPVWKLKPQQIGIVLVLLLMLVVVMVGVVVSGPVATEAGKVLGLGGSAATIWDIAKIPILLLVVSAMLAFLFKATPNVEQPSIRFFSPGGVVALVLWILVTALFTLYLATFASYSKTYGSLGGVVAFLVWVWLSNLAILFGAEYNAELQRTQQIAAGRTTSLDEPFLEPRDVSKLERKAED</sequence>
<evidence type="ECO:0000256" key="2">
    <source>
        <dbReference type="ARBA" id="ARBA00022475"/>
    </source>
</evidence>
<comment type="caution">
    <text evidence="7">The sequence shown here is derived from an EMBL/GenBank/DDBJ whole genome shotgun (WGS) entry which is preliminary data.</text>
</comment>
<keyword evidence="8" id="KW-1185">Reference proteome</keyword>
<dbReference type="Proteomes" id="UP001277761">
    <property type="component" value="Unassembled WGS sequence"/>
</dbReference>
<keyword evidence="2" id="KW-1003">Cell membrane</keyword>
<gene>
    <name evidence="7" type="ORF">SK069_03300</name>
</gene>
<evidence type="ECO:0000256" key="3">
    <source>
        <dbReference type="ARBA" id="ARBA00022692"/>
    </source>
</evidence>
<name>A0ABU4VFP7_9ACTN</name>
<keyword evidence="4 6" id="KW-1133">Transmembrane helix</keyword>
<dbReference type="PANTHER" id="PTHR30213">
    <property type="entry name" value="INNER MEMBRANE PROTEIN YHJD"/>
    <property type="match status" value="1"/>
</dbReference>
<evidence type="ECO:0000256" key="5">
    <source>
        <dbReference type="ARBA" id="ARBA00023136"/>
    </source>
</evidence>
<feature type="transmembrane region" description="Helical" evidence="6">
    <location>
        <begin position="274"/>
        <end position="295"/>
    </location>
</feature>
<organism evidence="7 8">
    <name type="scientific">Patulibacter brassicae</name>
    <dbReference type="NCBI Taxonomy" id="1705717"/>
    <lineage>
        <taxon>Bacteria</taxon>
        <taxon>Bacillati</taxon>
        <taxon>Actinomycetota</taxon>
        <taxon>Thermoleophilia</taxon>
        <taxon>Solirubrobacterales</taxon>
        <taxon>Patulibacteraceae</taxon>
        <taxon>Patulibacter</taxon>
    </lineage>
</organism>
<evidence type="ECO:0000256" key="4">
    <source>
        <dbReference type="ARBA" id="ARBA00022989"/>
    </source>
</evidence>
<comment type="subcellular location">
    <subcellularLocation>
        <location evidence="1">Cell membrane</location>
        <topology evidence="1">Multi-pass membrane protein</topology>
    </subcellularLocation>
</comment>
<feature type="transmembrane region" description="Helical" evidence="6">
    <location>
        <begin position="207"/>
        <end position="226"/>
    </location>
</feature>
<feature type="transmembrane region" description="Helical" evidence="6">
    <location>
        <begin position="58"/>
        <end position="80"/>
    </location>
</feature>
<dbReference type="PIRSF" id="PIRSF035875">
    <property type="entry name" value="RNase_BN"/>
    <property type="match status" value="1"/>
</dbReference>
<evidence type="ECO:0000313" key="8">
    <source>
        <dbReference type="Proteomes" id="UP001277761"/>
    </source>
</evidence>
<dbReference type="RefSeq" id="WP_319952753.1">
    <property type="nucleotide sequence ID" value="NZ_JAXAVX010000001.1"/>
</dbReference>